<comment type="caution">
    <text evidence="1">The sequence shown here is derived from an EMBL/GenBank/DDBJ whole genome shotgun (WGS) entry which is preliminary data.</text>
</comment>
<dbReference type="OrthoDB" id="41445at2"/>
<dbReference type="PATRIC" id="fig|1265820.5.peg.3298"/>
<reference evidence="1 2" key="1">
    <citation type="journal article" date="2014" name="Int. J. Syst. Evol. Microbiol.">
        <title>Listeria floridensis sp. nov., Listeria aquatica sp. nov., Listeria cornellensis sp. nov., Listeria riparia sp. nov. and Listeria grandensis sp. nov., from agricultural and natural environments.</title>
        <authorList>
            <person name="den Bakker H.C."/>
            <person name="Warchocki S."/>
            <person name="Wright E.M."/>
            <person name="Allred A.F."/>
            <person name="Ahlstrom C."/>
            <person name="Manuel C.S."/>
            <person name="Stasiewicz M.J."/>
            <person name="Burrell A."/>
            <person name="Roof S."/>
            <person name="Strawn L."/>
            <person name="Fortes E.D."/>
            <person name="Nightingale K.K."/>
            <person name="Kephart D."/>
            <person name="Wiedmann M."/>
        </authorList>
    </citation>
    <scope>NUCLEOTIDE SEQUENCE [LARGE SCALE GENOMIC DNA]</scope>
    <source>
        <strain evidence="2">FSL F6-969</strain>
    </source>
</reference>
<keyword evidence="2" id="KW-1185">Reference proteome</keyword>
<gene>
    <name evidence="1" type="ORF">PCORN_16683</name>
</gene>
<dbReference type="EMBL" id="AODE01000039">
    <property type="protein sequence ID" value="EUJ25508.1"/>
    <property type="molecule type" value="Genomic_DNA"/>
</dbReference>
<evidence type="ECO:0000313" key="1">
    <source>
        <dbReference type="EMBL" id="EUJ25508.1"/>
    </source>
</evidence>
<organism evidence="1 2">
    <name type="scientific">Listeria cornellensis FSL F6-0969</name>
    <dbReference type="NCBI Taxonomy" id="1265820"/>
    <lineage>
        <taxon>Bacteria</taxon>
        <taxon>Bacillati</taxon>
        <taxon>Bacillota</taxon>
        <taxon>Bacilli</taxon>
        <taxon>Bacillales</taxon>
        <taxon>Listeriaceae</taxon>
        <taxon>Listeria</taxon>
    </lineage>
</organism>
<dbReference type="RefSeq" id="WP_036081955.1">
    <property type="nucleotide sequence ID" value="NZ_AODE01000039.1"/>
</dbReference>
<sequence length="111" mass="12963">MGKKVVNRRGNQLKKGGKWLAKSAKKAWGKIPYKIHKVGKIKGSTEKGNGYWGFIYSTKKKSGKKTYRSWEFHTPHNDHGWHLQNNQYSKYSGKWKRGKAKKRITLKKSEE</sequence>
<evidence type="ECO:0000313" key="2">
    <source>
        <dbReference type="Proteomes" id="UP000019254"/>
    </source>
</evidence>
<name>W7BZ13_9LIST</name>
<proteinExistence type="predicted"/>
<dbReference type="STRING" id="1265820.PCORN_16683"/>
<protein>
    <submittedName>
        <fullName evidence="1">Wall-associated protein</fullName>
    </submittedName>
</protein>
<accession>W7BZ13</accession>
<dbReference type="AlphaFoldDB" id="W7BZ13"/>
<dbReference type="Proteomes" id="UP000019254">
    <property type="component" value="Unassembled WGS sequence"/>
</dbReference>